<feature type="region of interest" description="Disordered" evidence="1">
    <location>
        <begin position="1"/>
        <end position="59"/>
    </location>
</feature>
<evidence type="ECO:0000313" key="3">
    <source>
        <dbReference type="RefSeq" id="XP_028032014.1"/>
    </source>
</evidence>
<dbReference type="GeneID" id="114244412"/>
<dbReference type="PANTHER" id="PTHR16524">
    <property type="entry name" value="CELL DEATH REGULATOR AVEN"/>
    <property type="match status" value="1"/>
</dbReference>
<feature type="region of interest" description="Disordered" evidence="1">
    <location>
        <begin position="226"/>
        <end position="263"/>
    </location>
</feature>
<dbReference type="GO" id="GO:0010972">
    <property type="term" value="P:negative regulation of G2/M transition of mitotic cell cycle"/>
    <property type="evidence" value="ECO:0007669"/>
    <property type="project" value="TreeGrafter"/>
</dbReference>
<dbReference type="KEGG" id="bman:114244412"/>
<dbReference type="CTD" id="57099"/>
<organism evidence="2 3">
    <name type="scientific">Bombyx mandarina</name>
    <name type="common">Wild silk moth</name>
    <name type="synonym">Wild silkworm</name>
    <dbReference type="NCBI Taxonomy" id="7092"/>
    <lineage>
        <taxon>Eukaryota</taxon>
        <taxon>Metazoa</taxon>
        <taxon>Ecdysozoa</taxon>
        <taxon>Arthropoda</taxon>
        <taxon>Hexapoda</taxon>
        <taxon>Insecta</taxon>
        <taxon>Pterygota</taxon>
        <taxon>Neoptera</taxon>
        <taxon>Endopterygota</taxon>
        <taxon>Lepidoptera</taxon>
        <taxon>Glossata</taxon>
        <taxon>Ditrysia</taxon>
        <taxon>Bombycoidea</taxon>
        <taxon>Bombycidae</taxon>
        <taxon>Bombycinae</taxon>
        <taxon>Bombyx</taxon>
    </lineage>
</organism>
<feature type="compositionally biased region" description="Basic and acidic residues" evidence="1">
    <location>
        <begin position="1"/>
        <end position="44"/>
    </location>
</feature>
<reference evidence="3" key="1">
    <citation type="submission" date="2025-08" db="UniProtKB">
        <authorList>
            <consortium name="RefSeq"/>
        </authorList>
    </citation>
    <scope>IDENTIFICATION</scope>
    <source>
        <tissue evidence="3">Silk gland</tissue>
    </source>
</reference>
<protein>
    <submittedName>
        <fullName evidence="3">Uncharacterized protein LOC114244412</fullName>
    </submittedName>
</protein>
<dbReference type="InterPro" id="IPR026187">
    <property type="entry name" value="Aven"/>
</dbReference>
<name>A0A6J2JUX9_BOMMA</name>
<dbReference type="OrthoDB" id="6338233at2759"/>
<proteinExistence type="predicted"/>
<evidence type="ECO:0000256" key="1">
    <source>
        <dbReference type="SAM" id="MobiDB-lite"/>
    </source>
</evidence>
<dbReference type="PANTHER" id="PTHR16524:SF2">
    <property type="entry name" value="CELL DEATH REGULATOR AVEN"/>
    <property type="match status" value="1"/>
</dbReference>
<sequence>MPEDKKNQKRNDPKDQRRPRGRRNDAQVTDKKAEKKSDEPKEVPKAPAKPTYQEPGPEFYKNLKRETDEILKITEEESNKYKKKEIQSNWSKYEMPIDSYDEIEEQENMGADYEKLIEAPLAVGGHFQFKHEKTWETNTGPSPYDKYFEINMDTLSLALSTIPFYERNSIDKSFFTDTDITNMNNRATRYRQKYFNENKYKNCNDKDTKDTSPQHEIQQKIINDLIKEDDNDDNAAPNTESASDTLKNENPTNSETSMDIIDLESKEEISKETVILNNSKQMEPTSNICPVGVKVKDNSNDSEDELLFAKIEKPLANLKTEKVLNEIKLSSEITGDVQDKNPVIESPEDLEKWLDDFLDG</sequence>
<gene>
    <name evidence="3" type="primary">LOC114244412</name>
</gene>
<evidence type="ECO:0000313" key="2">
    <source>
        <dbReference type="Proteomes" id="UP000504629"/>
    </source>
</evidence>
<dbReference type="RefSeq" id="XP_028032014.1">
    <property type="nucleotide sequence ID" value="XM_028176213.1"/>
</dbReference>
<accession>A0A6J2JUX9</accession>
<feature type="compositionally biased region" description="Polar residues" evidence="1">
    <location>
        <begin position="236"/>
        <end position="257"/>
    </location>
</feature>
<dbReference type="Proteomes" id="UP000504629">
    <property type="component" value="Unplaced"/>
</dbReference>
<keyword evidence="2" id="KW-1185">Reference proteome</keyword>
<dbReference type="AlphaFoldDB" id="A0A6J2JUX9"/>